<organism evidence="13 14">
    <name type="scientific">Pelagomonas calceolata</name>
    <dbReference type="NCBI Taxonomy" id="35677"/>
    <lineage>
        <taxon>Eukaryota</taxon>
        <taxon>Sar</taxon>
        <taxon>Stramenopiles</taxon>
        <taxon>Ochrophyta</taxon>
        <taxon>Pelagophyceae</taxon>
        <taxon>Pelagomonadales</taxon>
        <taxon>Pelagomonadaceae</taxon>
        <taxon>Pelagomonas</taxon>
    </lineage>
</organism>
<dbReference type="InterPro" id="IPR015424">
    <property type="entry name" value="PyrdxlP-dep_Trfase"/>
</dbReference>
<dbReference type="PANTHER" id="PTHR13693">
    <property type="entry name" value="CLASS II AMINOTRANSFERASE/8-AMINO-7-OXONONANOATE SYNTHASE"/>
    <property type="match status" value="1"/>
</dbReference>
<sequence length="547" mass="58066">MRLCLVLLAAAAAAKRQQPPPPADDRQLFREALQERDFKTALKTAPAAYATWWQQLLKDDPYHVFIETLLIAFLLYLLYGTRRAKNSQKKEQALTDREIDDLVSDWAPAPLVGTASAPPPAMRVVTPAAQPGRVHVRKDTNTAKWSSGDPLTKPTKQGALNCGAFDFLAMGSSVKVREAAQAALTKYGCGSCGPRGFYGSIDVHEQLEARVASFSHTKQAIAFSDAASCCTSTVAAFAKRGDLLVVDDGISEPLRTGCVLSRARVVAYKHNDANDLKRVMEGIRQADRRKGRAPTAQRRFVVCEAVSRDHGGDVAPLKEILALKDEFGYRLILDESLSWGVLGATGRGLKEACGIEDPTSVEITCVDLAPALGSNGGLCIGTDEVVAHQRLSGAGYCFSAAAPPFYSAAALAALDILDSSEGQKRLSKLRSNASLLRKELAKAFDGDALLSVVGTNIEVDLEDDLDVPFVLLEGASSKTLDAIIDAAYASGYAVSLATPPADDAAPALPPLKKKPLALRVTTTADHGAADVRGLVAALAKASAKATA</sequence>
<comment type="cofactor">
    <cofactor evidence="1">
        <name>pyridoxal 5'-phosphate</name>
        <dbReference type="ChEBI" id="CHEBI:597326"/>
    </cofactor>
</comment>
<dbReference type="AlphaFoldDB" id="A0A8J2SDQ8"/>
<keyword evidence="8" id="KW-0746">Sphingolipid metabolism</keyword>
<keyword evidence="10" id="KW-0012">Acyltransferase</keyword>
<reference evidence="13" key="1">
    <citation type="submission" date="2021-11" db="EMBL/GenBank/DDBJ databases">
        <authorList>
            <consortium name="Genoscope - CEA"/>
            <person name="William W."/>
        </authorList>
    </citation>
    <scope>NUCLEOTIDE SEQUENCE</scope>
</reference>
<evidence type="ECO:0000256" key="2">
    <source>
        <dbReference type="ARBA" id="ARBA00004760"/>
    </source>
</evidence>
<dbReference type="InterPro" id="IPR015421">
    <property type="entry name" value="PyrdxlP-dep_Trfase_major"/>
</dbReference>
<gene>
    <name evidence="13" type="ORF">PECAL_2P16090</name>
</gene>
<dbReference type="GO" id="GO:0016020">
    <property type="term" value="C:membrane"/>
    <property type="evidence" value="ECO:0007669"/>
    <property type="project" value="GOC"/>
</dbReference>
<evidence type="ECO:0000256" key="4">
    <source>
        <dbReference type="ARBA" id="ARBA00008392"/>
    </source>
</evidence>
<comment type="pathway">
    <text evidence="3">Sphingolipid metabolism.</text>
</comment>
<comment type="caution">
    <text evidence="13">The sequence shown here is derived from an EMBL/GenBank/DDBJ whole genome shotgun (WGS) entry which is preliminary data.</text>
</comment>
<evidence type="ECO:0000256" key="7">
    <source>
        <dbReference type="ARBA" id="ARBA00022898"/>
    </source>
</evidence>
<dbReference type="OrthoDB" id="3168162at2759"/>
<dbReference type="Gene3D" id="3.40.640.10">
    <property type="entry name" value="Type I PLP-dependent aspartate aminotransferase-like (Major domain)"/>
    <property type="match status" value="1"/>
</dbReference>
<dbReference type="Pfam" id="PF00155">
    <property type="entry name" value="Aminotran_1_2"/>
    <property type="match status" value="1"/>
</dbReference>
<evidence type="ECO:0000256" key="8">
    <source>
        <dbReference type="ARBA" id="ARBA00022919"/>
    </source>
</evidence>
<name>A0A8J2SDQ8_9STRA</name>
<evidence type="ECO:0000313" key="14">
    <source>
        <dbReference type="Proteomes" id="UP000789595"/>
    </source>
</evidence>
<keyword evidence="7" id="KW-0663">Pyridoxal phosphate</keyword>
<evidence type="ECO:0000256" key="3">
    <source>
        <dbReference type="ARBA" id="ARBA00004991"/>
    </source>
</evidence>
<evidence type="ECO:0000259" key="12">
    <source>
        <dbReference type="Pfam" id="PF00155"/>
    </source>
</evidence>
<evidence type="ECO:0000256" key="1">
    <source>
        <dbReference type="ARBA" id="ARBA00001933"/>
    </source>
</evidence>
<feature type="signal peptide" evidence="11">
    <location>
        <begin position="1"/>
        <end position="16"/>
    </location>
</feature>
<dbReference type="InterPro" id="IPR004839">
    <property type="entry name" value="Aminotransferase_I/II_large"/>
</dbReference>
<accession>A0A8J2SDQ8</accession>
<feature type="domain" description="Aminotransferase class I/classII large" evidence="12">
    <location>
        <begin position="170"/>
        <end position="446"/>
    </location>
</feature>
<dbReference type="GO" id="GO:0004758">
    <property type="term" value="F:serine C-palmitoyltransferase activity"/>
    <property type="evidence" value="ECO:0007669"/>
    <property type="project" value="TreeGrafter"/>
</dbReference>
<protein>
    <recommendedName>
        <fullName evidence="5">serine C-palmitoyltransferase</fullName>
        <ecNumber evidence="5">2.3.1.50</ecNumber>
    </recommendedName>
</protein>
<evidence type="ECO:0000313" key="13">
    <source>
        <dbReference type="EMBL" id="CAH0368541.1"/>
    </source>
</evidence>
<feature type="chain" id="PRO_5035178374" description="serine C-palmitoyltransferase" evidence="11">
    <location>
        <begin position="17"/>
        <end position="547"/>
    </location>
</feature>
<comment type="similarity">
    <text evidence="4">Belongs to the class-II pyridoxal-phosphate-dependent aminotransferase family.</text>
</comment>
<dbReference type="GO" id="GO:0046513">
    <property type="term" value="P:ceramide biosynthetic process"/>
    <property type="evidence" value="ECO:0007669"/>
    <property type="project" value="TreeGrafter"/>
</dbReference>
<dbReference type="EC" id="2.3.1.50" evidence="5"/>
<keyword evidence="11" id="KW-0732">Signal</keyword>
<keyword evidence="9" id="KW-0443">Lipid metabolism</keyword>
<evidence type="ECO:0000256" key="6">
    <source>
        <dbReference type="ARBA" id="ARBA00022679"/>
    </source>
</evidence>
<dbReference type="InterPro" id="IPR050087">
    <property type="entry name" value="AON_synthase_class-II"/>
</dbReference>
<dbReference type="Proteomes" id="UP000789595">
    <property type="component" value="Unassembled WGS sequence"/>
</dbReference>
<dbReference type="GO" id="GO:0005783">
    <property type="term" value="C:endoplasmic reticulum"/>
    <property type="evidence" value="ECO:0007669"/>
    <property type="project" value="TreeGrafter"/>
</dbReference>
<dbReference type="EMBL" id="CAKKNE010000002">
    <property type="protein sequence ID" value="CAH0368541.1"/>
    <property type="molecule type" value="Genomic_DNA"/>
</dbReference>
<evidence type="ECO:0000256" key="5">
    <source>
        <dbReference type="ARBA" id="ARBA00013220"/>
    </source>
</evidence>
<keyword evidence="14" id="KW-1185">Reference proteome</keyword>
<dbReference type="GO" id="GO:0030170">
    <property type="term" value="F:pyridoxal phosphate binding"/>
    <property type="evidence" value="ECO:0007669"/>
    <property type="project" value="InterPro"/>
</dbReference>
<dbReference type="PANTHER" id="PTHR13693:SF2">
    <property type="entry name" value="SERINE PALMITOYLTRANSFERASE 1"/>
    <property type="match status" value="1"/>
</dbReference>
<dbReference type="SUPFAM" id="SSF53383">
    <property type="entry name" value="PLP-dependent transferases"/>
    <property type="match status" value="1"/>
</dbReference>
<evidence type="ECO:0000256" key="9">
    <source>
        <dbReference type="ARBA" id="ARBA00023098"/>
    </source>
</evidence>
<keyword evidence="6" id="KW-0808">Transferase</keyword>
<evidence type="ECO:0000256" key="10">
    <source>
        <dbReference type="ARBA" id="ARBA00023315"/>
    </source>
</evidence>
<proteinExistence type="inferred from homology"/>
<evidence type="ECO:0000256" key="11">
    <source>
        <dbReference type="SAM" id="SignalP"/>
    </source>
</evidence>
<comment type="pathway">
    <text evidence="2">Lipid metabolism; sphingolipid metabolism.</text>
</comment>
<dbReference type="GO" id="GO:0046512">
    <property type="term" value="P:sphingosine biosynthetic process"/>
    <property type="evidence" value="ECO:0007669"/>
    <property type="project" value="TreeGrafter"/>
</dbReference>